<evidence type="ECO:0000313" key="1">
    <source>
        <dbReference type="EMBL" id="GKV51956.1"/>
    </source>
</evidence>
<dbReference type="GO" id="GO:0071522">
    <property type="term" value="F:ureidoglycine aminohydrolase activity"/>
    <property type="evidence" value="ECO:0007669"/>
    <property type="project" value="InterPro"/>
</dbReference>
<dbReference type="Proteomes" id="UP001054252">
    <property type="component" value="Unassembled WGS sequence"/>
</dbReference>
<dbReference type="PANTHER" id="PTHR34571:SF1">
    <property type="entry name" value="(S)-UREIDOGLYCINE AMINOHYDROLASE"/>
    <property type="match status" value="1"/>
</dbReference>
<proteinExistence type="predicted"/>
<accession>A0AAV5MTB9</accession>
<dbReference type="EMBL" id="BPVZ01000575">
    <property type="protein sequence ID" value="GKV51956.1"/>
    <property type="molecule type" value="Genomic_DNA"/>
</dbReference>
<dbReference type="PANTHER" id="PTHR34571">
    <property type="entry name" value="(S)-UREIDOGLYCINE AMINOHYDROLASE"/>
    <property type="match status" value="1"/>
</dbReference>
<dbReference type="InterPro" id="IPR017627">
    <property type="entry name" value="UGHY"/>
</dbReference>
<evidence type="ECO:0000313" key="2">
    <source>
        <dbReference type="Proteomes" id="UP001054252"/>
    </source>
</evidence>
<protein>
    <submittedName>
        <fullName evidence="1">Uncharacterized protein</fullName>
    </submittedName>
</protein>
<name>A0AAV5MTB9_9ROSI</name>
<gene>
    <name evidence="1" type="ORF">SLEP1_g58569</name>
</gene>
<reference evidence="1 2" key="1">
    <citation type="journal article" date="2021" name="Commun. Biol.">
        <title>The genome of Shorea leprosula (Dipterocarpaceae) highlights the ecological relevance of drought in aseasonal tropical rainforests.</title>
        <authorList>
            <person name="Ng K.K.S."/>
            <person name="Kobayashi M.J."/>
            <person name="Fawcett J.A."/>
            <person name="Hatakeyama M."/>
            <person name="Paape T."/>
            <person name="Ng C.H."/>
            <person name="Ang C.C."/>
            <person name="Tnah L.H."/>
            <person name="Lee C.T."/>
            <person name="Nishiyama T."/>
            <person name="Sese J."/>
            <person name="O'Brien M.J."/>
            <person name="Copetti D."/>
            <person name="Mohd Noor M.I."/>
            <person name="Ong R.C."/>
            <person name="Putra M."/>
            <person name="Sireger I.Z."/>
            <person name="Indrioko S."/>
            <person name="Kosugi Y."/>
            <person name="Izuno A."/>
            <person name="Isagi Y."/>
            <person name="Lee S.L."/>
            <person name="Shimizu K.K."/>
        </authorList>
    </citation>
    <scope>NUCLEOTIDE SEQUENCE [LARGE SCALE GENOMIC DNA]</scope>
    <source>
        <strain evidence="1">214</strain>
    </source>
</reference>
<keyword evidence="2" id="KW-1185">Reference proteome</keyword>
<dbReference type="AlphaFoldDB" id="A0AAV5MTB9"/>
<sequence length="132" mass="14781">MKTASSSPSRSFPLLLLTLCTYFVSLYSTFSSVLGDAGSCFASLIIENEATSKPLYWKVTNPTLSPSHLQDLPSFTRSVYERDHAIITPKSHVFSPLPEWTKTLEAYLITPEMGAHFVMYLGKMQDFDCKDS</sequence>
<organism evidence="1 2">
    <name type="scientific">Rubroshorea leprosula</name>
    <dbReference type="NCBI Taxonomy" id="152421"/>
    <lineage>
        <taxon>Eukaryota</taxon>
        <taxon>Viridiplantae</taxon>
        <taxon>Streptophyta</taxon>
        <taxon>Embryophyta</taxon>
        <taxon>Tracheophyta</taxon>
        <taxon>Spermatophyta</taxon>
        <taxon>Magnoliopsida</taxon>
        <taxon>eudicotyledons</taxon>
        <taxon>Gunneridae</taxon>
        <taxon>Pentapetalae</taxon>
        <taxon>rosids</taxon>
        <taxon>malvids</taxon>
        <taxon>Malvales</taxon>
        <taxon>Dipterocarpaceae</taxon>
        <taxon>Rubroshorea</taxon>
    </lineage>
</organism>
<comment type="caution">
    <text evidence="1">The sequence shown here is derived from an EMBL/GenBank/DDBJ whole genome shotgun (WGS) entry which is preliminary data.</text>
</comment>
<dbReference type="Gene3D" id="2.60.120.10">
    <property type="entry name" value="Jelly Rolls"/>
    <property type="match status" value="1"/>
</dbReference>
<dbReference type="InterPro" id="IPR014710">
    <property type="entry name" value="RmlC-like_jellyroll"/>
</dbReference>